<name>A0ABR5N6E8_BRECH</name>
<accession>A0ABR5N6E8</accession>
<protein>
    <submittedName>
        <fullName evidence="1">SCP-2 sterol transfer family protein</fullName>
    </submittedName>
</protein>
<reference evidence="1 2" key="1">
    <citation type="submission" date="2015-09" db="EMBL/GenBank/DDBJ databases">
        <title>Genome sequencing project for genomic taxonomy and phylogenomics of Bacillus-like bacteria.</title>
        <authorList>
            <person name="Liu B."/>
            <person name="Wang J."/>
            <person name="Zhu Y."/>
            <person name="Liu G."/>
            <person name="Chen Q."/>
            <person name="Chen Z."/>
            <person name="Lan J."/>
            <person name="Che J."/>
            <person name="Ge C."/>
            <person name="Shi H."/>
            <person name="Pan Z."/>
            <person name="Liu X."/>
        </authorList>
    </citation>
    <scope>NUCLEOTIDE SEQUENCE [LARGE SCALE GENOMIC DNA]</scope>
    <source>
        <strain evidence="1 2">DSM 8552</strain>
    </source>
</reference>
<keyword evidence="2" id="KW-1185">Reference proteome</keyword>
<gene>
    <name evidence="1" type="ORF">AN963_14435</name>
</gene>
<sequence>MVGIGGLLAEVAERLQRKAHVRLLTTGWERRIGIVEVDSQLRWQLTFSQGRAFCGEWTDEQSADVVLQGHERELRMLLEGDELLYTSAKQHVRIAGALRDQLKLDAILRLTSK</sequence>
<dbReference type="Proteomes" id="UP000051063">
    <property type="component" value="Unassembled WGS sequence"/>
</dbReference>
<evidence type="ECO:0000313" key="2">
    <source>
        <dbReference type="Proteomes" id="UP000051063"/>
    </source>
</evidence>
<dbReference type="RefSeq" id="WP_055745249.1">
    <property type="nucleotide sequence ID" value="NZ_LJJB01000010.1"/>
</dbReference>
<dbReference type="EMBL" id="LJJB01000010">
    <property type="protein sequence ID" value="KQL46170.1"/>
    <property type="molecule type" value="Genomic_DNA"/>
</dbReference>
<organism evidence="1 2">
    <name type="scientific">Brevibacillus choshinensis</name>
    <dbReference type="NCBI Taxonomy" id="54911"/>
    <lineage>
        <taxon>Bacteria</taxon>
        <taxon>Bacillati</taxon>
        <taxon>Bacillota</taxon>
        <taxon>Bacilli</taxon>
        <taxon>Bacillales</taxon>
        <taxon>Paenibacillaceae</taxon>
        <taxon>Brevibacillus</taxon>
    </lineage>
</organism>
<evidence type="ECO:0000313" key="1">
    <source>
        <dbReference type="EMBL" id="KQL46170.1"/>
    </source>
</evidence>
<proteinExistence type="predicted"/>
<comment type="caution">
    <text evidence="1">The sequence shown here is derived from an EMBL/GenBank/DDBJ whole genome shotgun (WGS) entry which is preliminary data.</text>
</comment>